<gene>
    <name evidence="2" type="ORF">GCM10009663_57380</name>
</gene>
<dbReference type="RefSeq" id="WP_344626601.1">
    <property type="nucleotide sequence ID" value="NZ_BAAALD010000072.1"/>
</dbReference>
<name>A0ABN1TYA6_9ACTN</name>
<protein>
    <recommendedName>
        <fullName evidence="4">Tetratricopeptide repeat protein</fullName>
    </recommendedName>
</protein>
<organism evidence="2 3">
    <name type="scientific">Kitasatospora arboriphila</name>
    <dbReference type="NCBI Taxonomy" id="258052"/>
    <lineage>
        <taxon>Bacteria</taxon>
        <taxon>Bacillati</taxon>
        <taxon>Actinomycetota</taxon>
        <taxon>Actinomycetes</taxon>
        <taxon>Kitasatosporales</taxon>
        <taxon>Streptomycetaceae</taxon>
        <taxon>Kitasatospora</taxon>
    </lineage>
</organism>
<dbReference type="Gene3D" id="1.25.40.10">
    <property type="entry name" value="Tetratricopeptide repeat domain"/>
    <property type="match status" value="1"/>
</dbReference>
<dbReference type="Proteomes" id="UP001499987">
    <property type="component" value="Unassembled WGS sequence"/>
</dbReference>
<dbReference type="SUPFAM" id="SSF48452">
    <property type="entry name" value="TPR-like"/>
    <property type="match status" value="1"/>
</dbReference>
<evidence type="ECO:0008006" key="4">
    <source>
        <dbReference type="Google" id="ProtNLM"/>
    </source>
</evidence>
<accession>A0ABN1TYA6</accession>
<feature type="region of interest" description="Disordered" evidence="1">
    <location>
        <begin position="193"/>
        <end position="216"/>
    </location>
</feature>
<feature type="compositionally biased region" description="Polar residues" evidence="1">
    <location>
        <begin position="244"/>
        <end position="255"/>
    </location>
</feature>
<dbReference type="Pfam" id="PF13374">
    <property type="entry name" value="TPR_10"/>
    <property type="match status" value="5"/>
</dbReference>
<proteinExistence type="predicted"/>
<dbReference type="PANTHER" id="PTHR46082">
    <property type="entry name" value="ATP/GTP-BINDING PROTEIN-RELATED"/>
    <property type="match status" value="1"/>
</dbReference>
<comment type="caution">
    <text evidence="2">The sequence shown here is derived from an EMBL/GenBank/DDBJ whole genome shotgun (WGS) entry which is preliminary data.</text>
</comment>
<sequence>MGRPWGPIRARTPEAKALAIFLRTRIDESPLTMTAVSERVPYSKTRVGEYLSGDPVPEEDFVLLLVAVTIPEPQRCARLQAEGRRLLSEARDPKDRHTNQDGDGSLAGKLERVRAQQVETYERLTRALERQTELQETAKHSTQLVIVLLSMINTLAGRVHTLSAEREELLGQAGDRRELEDTQQRLTRALDQERRAKEELERARDKQRQAEDLAARVQQQVDELTHSLDRLRARDHGTDPSAASDGSTHTTAGSTNVVADPVADDIDQALAQAASVNDTDEQTLQRITDELQDTDSRQVVPYSPAATSGRPTVVPNNPDNPPTGKDPSAGIQAASGPPSADHPNTLTARHHHAVTLGKAGERAEAARLLDAVVQASVRVLGADHPDTLDARHSHAVTLGEAGERAEAARLLDAVVQASVRVLGADHPNTLTARHNHAANLGAAGERAEAARLFDAVVQDRVRVSGADHPHTLTARQNHAVNLGAAGERAEAARLFDALVLDRVRVLGADHPHTLDARHNHAVNLGAAGERAEAARLLDAVARDRARVLGADHPGTLTSRREQQLFEEK</sequence>
<dbReference type="InterPro" id="IPR053137">
    <property type="entry name" value="NLR-like"/>
</dbReference>
<evidence type="ECO:0000256" key="1">
    <source>
        <dbReference type="SAM" id="MobiDB-lite"/>
    </source>
</evidence>
<evidence type="ECO:0000313" key="2">
    <source>
        <dbReference type="EMBL" id="GAA1108063.1"/>
    </source>
</evidence>
<dbReference type="InterPro" id="IPR011990">
    <property type="entry name" value="TPR-like_helical_dom_sf"/>
</dbReference>
<feature type="region of interest" description="Disordered" evidence="1">
    <location>
        <begin position="87"/>
        <end position="107"/>
    </location>
</feature>
<dbReference type="PANTHER" id="PTHR46082:SF6">
    <property type="entry name" value="AAA+ ATPASE DOMAIN-CONTAINING PROTEIN-RELATED"/>
    <property type="match status" value="1"/>
</dbReference>
<feature type="region of interest" description="Disordered" evidence="1">
    <location>
        <begin position="231"/>
        <end position="255"/>
    </location>
</feature>
<dbReference type="EMBL" id="BAAALD010000072">
    <property type="protein sequence ID" value="GAA1108063.1"/>
    <property type="molecule type" value="Genomic_DNA"/>
</dbReference>
<keyword evidence="3" id="KW-1185">Reference proteome</keyword>
<reference evidence="2 3" key="1">
    <citation type="journal article" date="2019" name="Int. J. Syst. Evol. Microbiol.">
        <title>The Global Catalogue of Microorganisms (GCM) 10K type strain sequencing project: providing services to taxonomists for standard genome sequencing and annotation.</title>
        <authorList>
            <consortium name="The Broad Institute Genomics Platform"/>
            <consortium name="The Broad Institute Genome Sequencing Center for Infectious Disease"/>
            <person name="Wu L."/>
            <person name="Ma J."/>
        </authorList>
    </citation>
    <scope>NUCLEOTIDE SEQUENCE [LARGE SCALE GENOMIC DNA]</scope>
    <source>
        <strain evidence="2 3">JCM 13002</strain>
    </source>
</reference>
<feature type="region of interest" description="Disordered" evidence="1">
    <location>
        <begin position="289"/>
        <end position="345"/>
    </location>
</feature>
<evidence type="ECO:0000313" key="3">
    <source>
        <dbReference type="Proteomes" id="UP001499987"/>
    </source>
</evidence>
<feature type="compositionally biased region" description="Basic and acidic residues" evidence="1">
    <location>
        <begin position="193"/>
        <end position="214"/>
    </location>
</feature>
<feature type="compositionally biased region" description="Basic and acidic residues" evidence="1">
    <location>
        <begin position="87"/>
        <end position="100"/>
    </location>
</feature>